<feature type="compositionally biased region" description="Low complexity" evidence="1">
    <location>
        <begin position="66"/>
        <end position="76"/>
    </location>
</feature>
<gene>
    <name evidence="2" type="ORF">KSX_59340</name>
</gene>
<evidence type="ECO:0000256" key="1">
    <source>
        <dbReference type="SAM" id="MobiDB-lite"/>
    </source>
</evidence>
<sequence length="98" mass="10903">MSGIAWRGWHLLVAAANTRVKRELAARHRQYRANQHAWHASYITRNLWESSHKDACDAEGNAVRDGNANSNSNGSGKPHICKGNADSYSANEQLYVLV</sequence>
<feature type="region of interest" description="Disordered" evidence="1">
    <location>
        <begin position="59"/>
        <end position="85"/>
    </location>
</feature>
<reference evidence="2" key="1">
    <citation type="submission" date="2020-10" db="EMBL/GenBank/DDBJ databases">
        <title>Taxonomic study of unclassified bacteria belonging to the class Ktedonobacteria.</title>
        <authorList>
            <person name="Yabe S."/>
            <person name="Wang C.M."/>
            <person name="Zheng Y."/>
            <person name="Sakai Y."/>
            <person name="Cavaletti L."/>
            <person name="Monciardini P."/>
            <person name="Donadio S."/>
        </authorList>
    </citation>
    <scope>NUCLEOTIDE SEQUENCE</scope>
    <source>
        <strain evidence="2">SOSP1-1</strain>
    </source>
</reference>
<evidence type="ECO:0000313" key="2">
    <source>
        <dbReference type="EMBL" id="GHO47771.1"/>
    </source>
</evidence>
<name>A0A8J3MVB4_9CHLR</name>
<organism evidence="2 3">
    <name type="scientific">Ktedonospora formicarum</name>
    <dbReference type="NCBI Taxonomy" id="2778364"/>
    <lineage>
        <taxon>Bacteria</taxon>
        <taxon>Bacillati</taxon>
        <taxon>Chloroflexota</taxon>
        <taxon>Ktedonobacteria</taxon>
        <taxon>Ktedonobacterales</taxon>
        <taxon>Ktedonobacteraceae</taxon>
        <taxon>Ktedonospora</taxon>
    </lineage>
</organism>
<dbReference type="AlphaFoldDB" id="A0A8J3MVB4"/>
<protein>
    <submittedName>
        <fullName evidence="2">Uncharacterized protein</fullName>
    </submittedName>
</protein>
<comment type="caution">
    <text evidence="2">The sequence shown here is derived from an EMBL/GenBank/DDBJ whole genome shotgun (WGS) entry which is preliminary data.</text>
</comment>
<dbReference type="EMBL" id="BNJF01000003">
    <property type="protein sequence ID" value="GHO47771.1"/>
    <property type="molecule type" value="Genomic_DNA"/>
</dbReference>
<keyword evidence="3" id="KW-1185">Reference proteome</keyword>
<accession>A0A8J3MVB4</accession>
<proteinExistence type="predicted"/>
<dbReference type="Proteomes" id="UP000612362">
    <property type="component" value="Unassembled WGS sequence"/>
</dbReference>
<evidence type="ECO:0000313" key="3">
    <source>
        <dbReference type="Proteomes" id="UP000612362"/>
    </source>
</evidence>